<dbReference type="SUPFAM" id="SSF51011">
    <property type="entry name" value="Glycosyl hydrolase domain"/>
    <property type="match status" value="1"/>
</dbReference>
<feature type="chain" id="PRO_5046595795" evidence="4">
    <location>
        <begin position="22"/>
        <end position="1061"/>
    </location>
</feature>
<gene>
    <name evidence="7" type="ORF">ACFO5S_20255</name>
</gene>
<dbReference type="NCBIfam" id="TIGR04183">
    <property type="entry name" value="Por_Secre_tail"/>
    <property type="match status" value="1"/>
</dbReference>
<dbReference type="Gene3D" id="2.60.40.10">
    <property type="entry name" value="Immunoglobulins"/>
    <property type="match status" value="3"/>
</dbReference>
<dbReference type="Pfam" id="PF13290">
    <property type="entry name" value="CHB_HEX_C_1"/>
    <property type="match status" value="3"/>
</dbReference>
<dbReference type="Proteomes" id="UP001595935">
    <property type="component" value="Unassembled WGS sequence"/>
</dbReference>
<dbReference type="Pfam" id="PF16738">
    <property type="entry name" value="CBM26"/>
    <property type="match status" value="3"/>
</dbReference>
<comment type="caution">
    <text evidence="7">The sequence shown here is derived from an EMBL/GenBank/DDBJ whole genome shotgun (WGS) entry which is preliminary data.</text>
</comment>
<feature type="domain" description="Alpha-amylase C-terminal beta-sheet" evidence="6">
    <location>
        <begin position="369"/>
        <end position="427"/>
    </location>
</feature>
<dbReference type="InterPro" id="IPR017853">
    <property type="entry name" value="GH"/>
</dbReference>
<dbReference type="Pfam" id="PF00128">
    <property type="entry name" value="Alpha-amylase"/>
    <property type="match status" value="1"/>
</dbReference>
<dbReference type="Gene3D" id="3.20.20.80">
    <property type="entry name" value="Glycosidases"/>
    <property type="match status" value="1"/>
</dbReference>
<evidence type="ECO:0000256" key="4">
    <source>
        <dbReference type="SAM" id="SignalP"/>
    </source>
</evidence>
<keyword evidence="1 4" id="KW-0732">Signal</keyword>
<keyword evidence="3" id="KW-0326">Glycosidase</keyword>
<evidence type="ECO:0000256" key="3">
    <source>
        <dbReference type="ARBA" id="ARBA00023295"/>
    </source>
</evidence>
<dbReference type="InterPro" id="IPR026444">
    <property type="entry name" value="Secre_tail"/>
</dbReference>
<evidence type="ECO:0000259" key="5">
    <source>
        <dbReference type="SMART" id="SM00642"/>
    </source>
</evidence>
<dbReference type="SMART" id="SM00642">
    <property type="entry name" value="Aamy"/>
    <property type="match status" value="1"/>
</dbReference>
<dbReference type="InterPro" id="IPR012850">
    <property type="entry name" value="A-amylase_bs_C"/>
</dbReference>
<protein>
    <submittedName>
        <fullName evidence="7">Starch-binding protein</fullName>
    </submittedName>
</protein>
<evidence type="ECO:0000259" key="6">
    <source>
        <dbReference type="SMART" id="SM00810"/>
    </source>
</evidence>
<proteinExistence type="predicted"/>
<dbReference type="Gene3D" id="2.60.40.1180">
    <property type="entry name" value="Golgi alpha-mannosidase II"/>
    <property type="match status" value="1"/>
</dbReference>
<dbReference type="Pfam" id="PF07821">
    <property type="entry name" value="Alpha-amyl_C2"/>
    <property type="match status" value="1"/>
</dbReference>
<evidence type="ECO:0000313" key="8">
    <source>
        <dbReference type="Proteomes" id="UP001595935"/>
    </source>
</evidence>
<feature type="domain" description="Glycosyl hydrolase family 13 catalytic" evidence="5">
    <location>
        <begin position="29"/>
        <end position="368"/>
    </location>
</feature>
<dbReference type="InterPro" id="IPR013780">
    <property type="entry name" value="Glyco_hydro_b"/>
</dbReference>
<evidence type="ECO:0000256" key="2">
    <source>
        <dbReference type="ARBA" id="ARBA00022801"/>
    </source>
</evidence>
<name>A0ABV9PKC1_9FLAO</name>
<dbReference type="InterPro" id="IPR006047">
    <property type="entry name" value="GH13_cat_dom"/>
</dbReference>
<dbReference type="EMBL" id="JBHSGV010000009">
    <property type="protein sequence ID" value="MFC4749796.1"/>
    <property type="molecule type" value="Genomic_DNA"/>
</dbReference>
<accession>A0ABV9PKC1</accession>
<evidence type="ECO:0000313" key="7">
    <source>
        <dbReference type="EMBL" id="MFC4749796.1"/>
    </source>
</evidence>
<dbReference type="Pfam" id="PF18962">
    <property type="entry name" value="Por_Secre_tail"/>
    <property type="match status" value="1"/>
</dbReference>
<dbReference type="InterPro" id="IPR059177">
    <property type="entry name" value="GH29D-like_dom"/>
</dbReference>
<organism evidence="7 8">
    <name type="scientific">Flavobacterium branchiicola</name>
    <dbReference type="NCBI Taxonomy" id="1114875"/>
    <lineage>
        <taxon>Bacteria</taxon>
        <taxon>Pseudomonadati</taxon>
        <taxon>Bacteroidota</taxon>
        <taxon>Flavobacteriia</taxon>
        <taxon>Flavobacteriales</taxon>
        <taxon>Flavobacteriaceae</taxon>
        <taxon>Flavobacterium</taxon>
    </lineage>
</organism>
<keyword evidence="2" id="KW-0378">Hydrolase</keyword>
<dbReference type="CDD" id="cd11314">
    <property type="entry name" value="AmyAc_arch_bac_plant_AmyA"/>
    <property type="match status" value="1"/>
</dbReference>
<evidence type="ECO:0000256" key="1">
    <source>
        <dbReference type="ARBA" id="ARBA00022729"/>
    </source>
</evidence>
<dbReference type="SUPFAM" id="SSF51445">
    <property type="entry name" value="(Trans)glycosidases"/>
    <property type="match status" value="1"/>
</dbReference>
<dbReference type="RefSeq" id="WP_213259856.1">
    <property type="nucleotide sequence ID" value="NZ_JAGYWA010000009.1"/>
</dbReference>
<dbReference type="PANTHER" id="PTHR43447">
    <property type="entry name" value="ALPHA-AMYLASE"/>
    <property type="match status" value="1"/>
</dbReference>
<dbReference type="InterPro" id="IPR013783">
    <property type="entry name" value="Ig-like_fold"/>
</dbReference>
<feature type="signal peptide" evidence="4">
    <location>
        <begin position="1"/>
        <end position="21"/>
    </location>
</feature>
<keyword evidence="8" id="KW-1185">Reference proteome</keyword>
<sequence>MKLKNYFLLFLFFFLQSFVFSQTKATGKEVMIQGFHWTTDVSATKWYEVVKSNSSVLQTAGFDAIWLPPPSKSTGGMGYIPTVWYDLNNAHGTQAQLVSLISDLHSKNIKVIADIVINHRGGTLGWYDFSTPSWNTPAETWSICNTSNISASGQKGTGNADYDPVAAGLKSPGESGGFSAARDLDHSNALVREGIKTWMNWLKNDIGFDGWRYDFVHGYDGKYIKEYNDATNPYFSVGELLEGDRNRIVKWMDYTKAGTATASSTAFDFSTKSSLQNAFRDNNLSYLKDGSGKASGLIGIWPSNAVTMLDNHDTGPKPYGQDLWIFPGDQVLKGYAYILTHPGTPMVWWPHYFNWGIKNEIDAMIKIRKDNGLSSTSSLNIVAATNNLYAAIIDDKVAMKLGSDNWNPSGTGWTLKLSGTGFAIWDKGTVVDVPSLTISQAGGTFSTGTTINTVLTANNSSSTIYYTLDGTTPTTASLSAVGTKTLSITANTTLKAFVKNTANASSILYTENYTFAATPTFTLYFKKPSAWGSAIKVYYWGTTGTAPAVTWPGAAMTQDCGDWYTYTFPSTVSSSNIIFTDGTLKTSDLTASAGIKYYDSGWLSAEPTNRCPFVAPDLTILQAGGTFTTGTTVNVTLNANVNTSTIYYTLDGTTPTTASASAVGTKALIITANTTIKAFVKNTDGISSALKTETYTFSAPGTFTVYFKKPSSWASSIKVYYWATTGTAPAVTWPGTAMTQDCGDWYKFTFPSTVSASSLIFNDGTLKTADLTASAGIKYYDSGWLNAEPANRCPTLAPDLTIQQTGGTFSTGTTVNIVLTANVNTSTIYYTLDGTVPTVASASAVGTKTLSITADTTVRALVVNTAGTSSNIKTEVYSFVSIPTLTVYFKPPTTWTGIPKVHYWNAVPTGSAANTTWPGVSMTADTNGFYKYTITGPASINLIFNNGSGGTANQTADLLNKTDGYSFTWGVSTSKIEIKKEEIATKSVSISLYPNPVGNLLQISSDVTALEYQILSNSGTTVQTGKITSNTINVNNLSTGLYFVKIHFIDGQEYIQKIIKK</sequence>
<dbReference type="InterPro" id="IPR031965">
    <property type="entry name" value="CBM26"/>
</dbReference>
<reference evidence="8" key="1">
    <citation type="journal article" date="2019" name="Int. J. Syst. Evol. Microbiol.">
        <title>The Global Catalogue of Microorganisms (GCM) 10K type strain sequencing project: providing services to taxonomists for standard genome sequencing and annotation.</title>
        <authorList>
            <consortium name="The Broad Institute Genomics Platform"/>
            <consortium name="The Broad Institute Genome Sequencing Center for Infectious Disease"/>
            <person name="Wu L."/>
            <person name="Ma J."/>
        </authorList>
    </citation>
    <scope>NUCLEOTIDE SEQUENCE [LARGE SCALE GENOMIC DNA]</scope>
    <source>
        <strain evidence="8">WYCCWR 13023</strain>
    </source>
</reference>
<dbReference type="SMART" id="SM00810">
    <property type="entry name" value="Alpha-amyl_C2"/>
    <property type="match status" value="1"/>
</dbReference>